<dbReference type="PANTHER" id="PTHR15976">
    <property type="entry name" value="CONSTITUTIVE COACTIVATOR OF PEROXISOME PROLIFERATOR-ACTIVATED RECEPTOR GAMMA"/>
    <property type="match status" value="1"/>
</dbReference>
<organism evidence="3 4">
    <name type="scientific">Scylla paramamosain</name>
    <name type="common">Mud crab</name>
    <dbReference type="NCBI Taxonomy" id="85552"/>
    <lineage>
        <taxon>Eukaryota</taxon>
        <taxon>Metazoa</taxon>
        <taxon>Ecdysozoa</taxon>
        <taxon>Arthropoda</taxon>
        <taxon>Crustacea</taxon>
        <taxon>Multicrustacea</taxon>
        <taxon>Malacostraca</taxon>
        <taxon>Eumalacostraca</taxon>
        <taxon>Eucarida</taxon>
        <taxon>Decapoda</taxon>
        <taxon>Pleocyemata</taxon>
        <taxon>Brachyura</taxon>
        <taxon>Eubrachyura</taxon>
        <taxon>Portunoidea</taxon>
        <taxon>Portunidae</taxon>
        <taxon>Portuninae</taxon>
        <taxon>Scylla</taxon>
    </lineage>
</organism>
<feature type="compositionally biased region" description="Low complexity" evidence="2">
    <location>
        <begin position="663"/>
        <end position="677"/>
    </location>
</feature>
<comment type="caution">
    <text evidence="3">The sequence shown here is derived from an EMBL/GenBank/DDBJ whole genome shotgun (WGS) entry which is preliminary data.</text>
</comment>
<dbReference type="Proteomes" id="UP001487740">
    <property type="component" value="Unassembled WGS sequence"/>
</dbReference>
<dbReference type="Gene3D" id="3.40.50.1010">
    <property type="entry name" value="5'-nuclease"/>
    <property type="match status" value="1"/>
</dbReference>
<dbReference type="SUPFAM" id="SSF88723">
    <property type="entry name" value="PIN domain-like"/>
    <property type="match status" value="1"/>
</dbReference>
<protein>
    <recommendedName>
        <fullName evidence="5">Constitutive coactivator of peroxisome proliferator-activated receptor gamma</fullName>
    </recommendedName>
</protein>
<evidence type="ECO:0000313" key="3">
    <source>
        <dbReference type="EMBL" id="KAK8379911.1"/>
    </source>
</evidence>
<dbReference type="EMBL" id="JARAKH010000043">
    <property type="protein sequence ID" value="KAK8379911.1"/>
    <property type="molecule type" value="Genomic_DNA"/>
</dbReference>
<gene>
    <name evidence="3" type="ORF">O3P69_019731</name>
</gene>
<dbReference type="AlphaFoldDB" id="A0AAW0SYS7"/>
<feature type="compositionally biased region" description="Low complexity" evidence="2">
    <location>
        <begin position="610"/>
        <end position="619"/>
    </location>
</feature>
<proteinExistence type="inferred from homology"/>
<accession>A0AAW0SYS7</accession>
<name>A0AAW0SYS7_SCYPA</name>
<evidence type="ECO:0000256" key="2">
    <source>
        <dbReference type="SAM" id="MobiDB-lite"/>
    </source>
</evidence>
<keyword evidence="4" id="KW-1185">Reference proteome</keyword>
<feature type="compositionally biased region" description="Low complexity" evidence="2">
    <location>
        <begin position="693"/>
        <end position="711"/>
    </location>
</feature>
<dbReference type="InterPro" id="IPR029060">
    <property type="entry name" value="PIN-like_dom_sf"/>
</dbReference>
<feature type="region of interest" description="Disordered" evidence="2">
    <location>
        <begin position="604"/>
        <end position="718"/>
    </location>
</feature>
<evidence type="ECO:0000256" key="1">
    <source>
        <dbReference type="ARBA" id="ARBA00009495"/>
    </source>
</evidence>
<dbReference type="GO" id="GO:0005634">
    <property type="term" value="C:nucleus"/>
    <property type="evidence" value="ECO:0007669"/>
    <property type="project" value="TreeGrafter"/>
</dbReference>
<dbReference type="InterPro" id="IPR026784">
    <property type="entry name" value="Coact_PPARg"/>
</dbReference>
<evidence type="ECO:0000313" key="4">
    <source>
        <dbReference type="Proteomes" id="UP001487740"/>
    </source>
</evidence>
<dbReference type="PANTHER" id="PTHR15976:SF17">
    <property type="entry name" value="CONSTITUTIVE COACTIVATOR OF PEROXISOME PROLIFERATOR-ACTIVATED RECEPTOR GAMMA"/>
    <property type="match status" value="1"/>
</dbReference>
<comment type="similarity">
    <text evidence="1">Belongs to the constitutive coactivator of PPAR-gamma family.</text>
</comment>
<reference evidence="3 4" key="1">
    <citation type="submission" date="2023-03" db="EMBL/GenBank/DDBJ databases">
        <title>High-quality genome of Scylla paramamosain provides insights in environmental adaptation.</title>
        <authorList>
            <person name="Zhang L."/>
        </authorList>
    </citation>
    <scope>NUCLEOTIDE SEQUENCE [LARGE SCALE GENOMIC DNA]</scope>
    <source>
        <strain evidence="3">LZ_2023a</strain>
        <tissue evidence="3">Muscle</tissue>
    </source>
</reference>
<sequence length="718" mass="81140">MGVRGLQSFMESHCGQACYSVNIGKVADEYQKRTGKTPLIVVDGMSCLRKLYGKLNWICGGQWKGYIEHIQDFQKSLQQHGINLVLFFDGNTPERKRETWTHRRLENLKDVINYFTIIKSNKELEHGKHFFLPTGLAAFTPLIFKDVLGCPVYTCLEECDKAVAEYAKIHGAMGILGQDSDYIIYNTAHYYFSINHLNLETLDTVMYDRNALCRVLHISVDQLPLLSCLIGNDVVHQEDLLLFHQQHLRISMHQLHRHHNRPPPEILIPKVATFINNQPPMDQLSQQLPSLARVVFRDENRVHLLLDGIGMYQLDIENPDEFSNQPKEVEGMNIMDRVRLRHINSELGRHLFAILRGEPYESSTTLEDYTSNLPSGAIVFQALRARVYRLLQKSARDGLSQVPEWCMYSGSLLKEPDLVDPVELEGGSPSLEELWNGDSDLKWRTFMDCVHPQLCETRFRTLPPHLVVPVAILFYLQCSQPKPILKDWEMNAIMAAFLSPMREDLNQIRAIALPRIDARAVHVAAIFMKGLVNFFFLLAACDFPVSRKNMVPWAFWDGKVFHHYYLRAKSGAKVEDLCEHKEEIHKQFMDMKTLILPHMAPTVPVKTTVPSSPSRSPLESPKKKGGHLGTSITPPLGISPPTTPARDHPTTLAITKNLYGKNSRGSSPLVSPSSPHSARGHGKHPYKSPQPRSPVAKSPVAKSSAAKSPAKSPKKSVS</sequence>
<evidence type="ECO:0008006" key="5">
    <source>
        <dbReference type="Google" id="ProtNLM"/>
    </source>
</evidence>